<gene>
    <name evidence="2" type="ORF">SPHA_34393</name>
</gene>
<evidence type="ECO:0000256" key="1">
    <source>
        <dbReference type="SAM" id="MobiDB-lite"/>
    </source>
</evidence>
<proteinExistence type="predicted"/>
<dbReference type="AlphaFoldDB" id="A0A812CHR6"/>
<keyword evidence="3" id="KW-1185">Reference proteome</keyword>
<comment type="caution">
    <text evidence="2">The sequence shown here is derived from an EMBL/GenBank/DDBJ whole genome shotgun (WGS) entry which is preliminary data.</text>
</comment>
<feature type="region of interest" description="Disordered" evidence="1">
    <location>
        <begin position="69"/>
        <end position="106"/>
    </location>
</feature>
<dbReference type="EMBL" id="CAHIKZ030001458">
    <property type="protein sequence ID" value="CAE1264893.1"/>
    <property type="molecule type" value="Genomic_DNA"/>
</dbReference>
<accession>A0A812CHR6</accession>
<organism evidence="2 3">
    <name type="scientific">Acanthosepion pharaonis</name>
    <name type="common">Pharaoh cuttlefish</name>
    <name type="synonym">Sepia pharaonis</name>
    <dbReference type="NCBI Taxonomy" id="158019"/>
    <lineage>
        <taxon>Eukaryota</taxon>
        <taxon>Metazoa</taxon>
        <taxon>Spiralia</taxon>
        <taxon>Lophotrochozoa</taxon>
        <taxon>Mollusca</taxon>
        <taxon>Cephalopoda</taxon>
        <taxon>Coleoidea</taxon>
        <taxon>Decapodiformes</taxon>
        <taxon>Sepiida</taxon>
        <taxon>Sepiina</taxon>
        <taxon>Sepiidae</taxon>
        <taxon>Acanthosepion</taxon>
    </lineage>
</organism>
<evidence type="ECO:0000313" key="3">
    <source>
        <dbReference type="Proteomes" id="UP000597762"/>
    </source>
</evidence>
<sequence length="153" mass="17510">MRLHHKRFCGLNRARIEKLLAMQPTPLQLPFDGPRRTRLRKPHVTAKAAATSIRRSQESMAEKTARHAADVAATSAVRASESSAQKRTRRQRDSISTSAARAVEGRTERLERLQTVNQRRHAKRGLCSPLKKFWFKLAFNYEPVLRLSGRKDL</sequence>
<feature type="compositionally biased region" description="Low complexity" evidence="1">
    <location>
        <begin position="70"/>
        <end position="80"/>
    </location>
</feature>
<name>A0A812CHR6_ACAPH</name>
<reference evidence="2" key="1">
    <citation type="submission" date="2021-01" db="EMBL/GenBank/DDBJ databases">
        <authorList>
            <person name="Li R."/>
            <person name="Bekaert M."/>
        </authorList>
    </citation>
    <scope>NUCLEOTIDE SEQUENCE</scope>
    <source>
        <strain evidence="2">Farmed</strain>
    </source>
</reference>
<dbReference type="Proteomes" id="UP000597762">
    <property type="component" value="Unassembled WGS sequence"/>
</dbReference>
<protein>
    <submittedName>
        <fullName evidence="2">Uncharacterized protein</fullName>
    </submittedName>
</protein>
<evidence type="ECO:0000313" key="2">
    <source>
        <dbReference type="EMBL" id="CAE1264893.1"/>
    </source>
</evidence>